<organism evidence="6 7">
    <name type="scientific">Bosea spartocytisi</name>
    <dbReference type="NCBI Taxonomy" id="2773451"/>
    <lineage>
        <taxon>Bacteria</taxon>
        <taxon>Pseudomonadati</taxon>
        <taxon>Pseudomonadota</taxon>
        <taxon>Alphaproteobacteria</taxon>
        <taxon>Hyphomicrobiales</taxon>
        <taxon>Boseaceae</taxon>
        <taxon>Bosea</taxon>
    </lineage>
</organism>
<feature type="domain" description="HTH lysR-type" evidence="5">
    <location>
        <begin position="1"/>
        <end position="59"/>
    </location>
</feature>
<evidence type="ECO:0000259" key="5">
    <source>
        <dbReference type="PROSITE" id="PS50931"/>
    </source>
</evidence>
<dbReference type="SUPFAM" id="SSF53850">
    <property type="entry name" value="Periplasmic binding protein-like II"/>
    <property type="match status" value="1"/>
</dbReference>
<dbReference type="PANTHER" id="PTHR30126:SF77">
    <property type="entry name" value="TRANSCRIPTIONAL REGULATORY PROTEIN"/>
    <property type="match status" value="1"/>
</dbReference>
<dbReference type="SUPFAM" id="SSF46785">
    <property type="entry name" value="Winged helix' DNA-binding domain"/>
    <property type="match status" value="1"/>
</dbReference>
<dbReference type="InterPro" id="IPR000847">
    <property type="entry name" value="LysR_HTH_N"/>
</dbReference>
<dbReference type="PRINTS" id="PR00039">
    <property type="entry name" value="HTHLYSR"/>
</dbReference>
<comment type="similarity">
    <text evidence="1">Belongs to the LysR transcriptional regulatory family.</text>
</comment>
<gene>
    <name evidence="6" type="ORF">IED13_11185</name>
</gene>
<dbReference type="RefSeq" id="WP_191124221.1">
    <property type="nucleotide sequence ID" value="NZ_JACXWY010000005.1"/>
</dbReference>
<keyword evidence="7" id="KW-1185">Reference proteome</keyword>
<evidence type="ECO:0000256" key="2">
    <source>
        <dbReference type="ARBA" id="ARBA00023015"/>
    </source>
</evidence>
<dbReference type="CDD" id="cd05466">
    <property type="entry name" value="PBP2_LTTR_substrate"/>
    <property type="match status" value="1"/>
</dbReference>
<dbReference type="PANTHER" id="PTHR30126">
    <property type="entry name" value="HTH-TYPE TRANSCRIPTIONAL REGULATOR"/>
    <property type="match status" value="1"/>
</dbReference>
<proteinExistence type="inferred from homology"/>
<evidence type="ECO:0000256" key="3">
    <source>
        <dbReference type="ARBA" id="ARBA00023125"/>
    </source>
</evidence>
<dbReference type="Proteomes" id="UP000619295">
    <property type="component" value="Unassembled WGS sequence"/>
</dbReference>
<dbReference type="Pfam" id="PF00126">
    <property type="entry name" value="HTH_1"/>
    <property type="match status" value="1"/>
</dbReference>
<accession>A0A927E8E9</accession>
<dbReference type="EMBL" id="JACXWY010000005">
    <property type="protein sequence ID" value="MBD3846263.1"/>
    <property type="molecule type" value="Genomic_DNA"/>
</dbReference>
<dbReference type="PROSITE" id="PS50931">
    <property type="entry name" value="HTH_LYSR"/>
    <property type="match status" value="1"/>
</dbReference>
<dbReference type="GO" id="GO:0003700">
    <property type="term" value="F:DNA-binding transcription factor activity"/>
    <property type="evidence" value="ECO:0007669"/>
    <property type="project" value="InterPro"/>
</dbReference>
<evidence type="ECO:0000256" key="4">
    <source>
        <dbReference type="ARBA" id="ARBA00023163"/>
    </source>
</evidence>
<evidence type="ECO:0000313" key="7">
    <source>
        <dbReference type="Proteomes" id="UP000619295"/>
    </source>
</evidence>
<keyword evidence="3" id="KW-0238">DNA-binding</keyword>
<comment type="caution">
    <text evidence="6">The sequence shown here is derived from an EMBL/GenBank/DDBJ whole genome shotgun (WGS) entry which is preliminary data.</text>
</comment>
<dbReference type="InterPro" id="IPR036390">
    <property type="entry name" value="WH_DNA-bd_sf"/>
</dbReference>
<evidence type="ECO:0000313" key="6">
    <source>
        <dbReference type="EMBL" id="MBD3846263.1"/>
    </source>
</evidence>
<dbReference type="Pfam" id="PF03466">
    <property type="entry name" value="LysR_substrate"/>
    <property type="match status" value="1"/>
</dbReference>
<name>A0A927E8E9_9HYPH</name>
<dbReference type="GO" id="GO:0000976">
    <property type="term" value="F:transcription cis-regulatory region binding"/>
    <property type="evidence" value="ECO:0007669"/>
    <property type="project" value="TreeGrafter"/>
</dbReference>
<sequence length="300" mass="33185">MTDFRSLELFYWVAELNSFSRAAERANTTQPSVSQRIAALEAELGVKLFERNARSISLTHQGRKLVQYAERFLLLRTEMLAEVGSAVAMKGIVRLGVSETIAQTWLSRFMERAHAVYPNIVIDLTVDVSPAMRDLLARGDLDLAFMLGPIDDLTMASCDLCAYSLAVIASPDMVLGEEPLSIAELRNFPMITYPKATAPYPRLREALNDPSLPPPRIFGNSSLTTIVQMTLDRIGVSVIPPVVVQRELKEGRLRIVKTVLDLPDLVFTAAFPLTLSGSLARPMAELAQDIARSYEASRAF</sequence>
<dbReference type="InterPro" id="IPR005119">
    <property type="entry name" value="LysR_subst-bd"/>
</dbReference>
<protein>
    <submittedName>
        <fullName evidence="6">LysR family transcriptional regulator</fullName>
    </submittedName>
</protein>
<keyword evidence="2" id="KW-0805">Transcription regulation</keyword>
<keyword evidence="4" id="KW-0804">Transcription</keyword>
<dbReference type="Gene3D" id="3.40.190.10">
    <property type="entry name" value="Periplasmic binding protein-like II"/>
    <property type="match status" value="2"/>
</dbReference>
<dbReference type="InterPro" id="IPR036388">
    <property type="entry name" value="WH-like_DNA-bd_sf"/>
</dbReference>
<reference evidence="6" key="1">
    <citation type="submission" date="2020-09" db="EMBL/GenBank/DDBJ databases">
        <title>Bosea spartocytisi sp. nov. a root nodule endophyte of Spartocytisus supranubius in the high mountain ecosystem fo the Teide National Park (Canary Islands, Spain).</title>
        <authorList>
            <person name="Pulido-Suarez L."/>
            <person name="Peix A."/>
            <person name="Igual J.M."/>
            <person name="Socas-Perez N."/>
            <person name="Velazquez E."/>
            <person name="Flores-Felix J.D."/>
            <person name="Leon-Barrios M."/>
        </authorList>
    </citation>
    <scope>NUCLEOTIDE SEQUENCE</scope>
    <source>
        <strain evidence="6">SSUT16</strain>
    </source>
</reference>
<dbReference type="AlphaFoldDB" id="A0A927E8E9"/>
<dbReference type="Gene3D" id="1.10.10.10">
    <property type="entry name" value="Winged helix-like DNA-binding domain superfamily/Winged helix DNA-binding domain"/>
    <property type="match status" value="1"/>
</dbReference>
<dbReference type="FunFam" id="1.10.10.10:FF:000001">
    <property type="entry name" value="LysR family transcriptional regulator"/>
    <property type="match status" value="1"/>
</dbReference>
<evidence type="ECO:0000256" key="1">
    <source>
        <dbReference type="ARBA" id="ARBA00009437"/>
    </source>
</evidence>